<name>A0A6J7RJH1_9ZZZZ</name>
<dbReference type="EMBL" id="CAFBPJ010000205">
    <property type="protein sequence ID" value="CAB5028578.1"/>
    <property type="molecule type" value="Genomic_DNA"/>
</dbReference>
<accession>A0A6J7RJH1</accession>
<organism evidence="1">
    <name type="scientific">freshwater metagenome</name>
    <dbReference type="NCBI Taxonomy" id="449393"/>
    <lineage>
        <taxon>unclassified sequences</taxon>
        <taxon>metagenomes</taxon>
        <taxon>ecological metagenomes</taxon>
    </lineage>
</organism>
<proteinExistence type="predicted"/>
<reference evidence="1" key="1">
    <citation type="submission" date="2020-05" db="EMBL/GenBank/DDBJ databases">
        <authorList>
            <person name="Chiriac C."/>
            <person name="Salcher M."/>
            <person name="Ghai R."/>
            <person name="Kavagutti S V."/>
        </authorList>
    </citation>
    <scope>NUCLEOTIDE SEQUENCE</scope>
</reference>
<protein>
    <submittedName>
        <fullName evidence="1">Unannotated protein</fullName>
    </submittedName>
</protein>
<dbReference type="AlphaFoldDB" id="A0A6J7RJH1"/>
<evidence type="ECO:0000313" key="1">
    <source>
        <dbReference type="EMBL" id="CAB5028578.1"/>
    </source>
</evidence>
<gene>
    <name evidence="1" type="ORF">UFOPK4092_01402</name>
</gene>
<sequence length="40" mass="4273">MIDEGINKWRTEKAAHGLVIGAFQTQICEGVANTGDNAGR</sequence>